<comment type="caution">
    <text evidence="7">The sequence shown here is derived from an EMBL/GenBank/DDBJ whole genome shotgun (WGS) entry which is preliminary data.</text>
</comment>
<dbReference type="CDD" id="cd02037">
    <property type="entry name" value="Mrp_NBP35"/>
    <property type="match status" value="1"/>
</dbReference>
<keyword evidence="8" id="KW-1185">Reference proteome</keyword>
<dbReference type="GO" id="GO:0140663">
    <property type="term" value="F:ATP-dependent FeS chaperone activity"/>
    <property type="evidence" value="ECO:0007669"/>
    <property type="project" value="InterPro"/>
</dbReference>
<dbReference type="InterPro" id="IPR044304">
    <property type="entry name" value="NUBPL-like"/>
</dbReference>
<dbReference type="GO" id="GO:0016226">
    <property type="term" value="P:iron-sulfur cluster assembly"/>
    <property type="evidence" value="ECO:0007669"/>
    <property type="project" value="InterPro"/>
</dbReference>
<gene>
    <name evidence="7" type="ORF">RRF57_012003</name>
</gene>
<keyword evidence="2" id="KW-0547">Nucleotide-binding</keyword>
<evidence type="ECO:0000256" key="1">
    <source>
        <dbReference type="ARBA" id="ARBA00022723"/>
    </source>
</evidence>
<accession>A0AAN7ZDE6</accession>
<keyword evidence="1" id="KW-0479">Metal-binding</keyword>
<dbReference type="Gene3D" id="3.40.50.300">
    <property type="entry name" value="P-loop containing nucleotide triphosphate hydrolases"/>
    <property type="match status" value="1"/>
</dbReference>
<dbReference type="SUPFAM" id="SSF52540">
    <property type="entry name" value="P-loop containing nucleoside triphosphate hydrolases"/>
    <property type="match status" value="2"/>
</dbReference>
<dbReference type="PANTHER" id="PTHR42961:SF2">
    <property type="entry name" value="IRON-SULFUR PROTEIN NUBPL"/>
    <property type="match status" value="1"/>
</dbReference>
<dbReference type="Proteomes" id="UP001305414">
    <property type="component" value="Unassembled WGS sequence"/>
</dbReference>
<evidence type="ECO:0000256" key="5">
    <source>
        <dbReference type="ARBA" id="ARBA00023014"/>
    </source>
</evidence>
<dbReference type="InterPro" id="IPR019591">
    <property type="entry name" value="Mrp/NBP35_ATP-bd"/>
</dbReference>
<dbReference type="AlphaFoldDB" id="A0AAN7ZDE6"/>
<dbReference type="GO" id="GO:0005524">
    <property type="term" value="F:ATP binding"/>
    <property type="evidence" value="ECO:0007669"/>
    <property type="project" value="UniProtKB-KW"/>
</dbReference>
<dbReference type="InterPro" id="IPR027417">
    <property type="entry name" value="P-loop_NTPase"/>
</dbReference>
<comment type="similarity">
    <text evidence="6">Belongs to the Mrp/NBP35 ATP-binding proteins family.</text>
</comment>
<dbReference type="InterPro" id="IPR033756">
    <property type="entry name" value="YlxH/NBP35"/>
</dbReference>
<name>A0AAN7ZDE6_9PEZI</name>
<protein>
    <submittedName>
        <fullName evidence="7">Uncharacterized protein</fullName>
    </submittedName>
</protein>
<evidence type="ECO:0000256" key="4">
    <source>
        <dbReference type="ARBA" id="ARBA00023004"/>
    </source>
</evidence>
<evidence type="ECO:0000256" key="6">
    <source>
        <dbReference type="ARBA" id="ARBA00024036"/>
    </source>
</evidence>
<dbReference type="PANTHER" id="PTHR42961">
    <property type="entry name" value="IRON-SULFUR PROTEIN NUBPL"/>
    <property type="match status" value="1"/>
</dbReference>
<proteinExistence type="inferred from homology"/>
<keyword evidence="4" id="KW-0408">Iron</keyword>
<reference evidence="7 8" key="1">
    <citation type="submission" date="2023-10" db="EMBL/GenBank/DDBJ databases">
        <title>Draft genome sequence of Xylaria bambusicola isolate GMP-LS, the root and basal stem rot pathogen of sugarcane in Indonesia.</title>
        <authorList>
            <person name="Selvaraj P."/>
            <person name="Muralishankar V."/>
            <person name="Muruganantham S."/>
            <person name="Sp S."/>
            <person name="Haryani S."/>
            <person name="Lau K.J.X."/>
            <person name="Naqvi N.I."/>
        </authorList>
    </citation>
    <scope>NUCLEOTIDE SEQUENCE [LARGE SCALE GENOMIC DNA]</scope>
    <source>
        <strain evidence="7">GMP-LS</strain>
    </source>
</reference>
<keyword evidence="5" id="KW-0411">Iron-sulfur</keyword>
<evidence type="ECO:0000256" key="3">
    <source>
        <dbReference type="ARBA" id="ARBA00022840"/>
    </source>
</evidence>
<evidence type="ECO:0000313" key="8">
    <source>
        <dbReference type="Proteomes" id="UP001305414"/>
    </source>
</evidence>
<dbReference type="GO" id="GO:0046872">
    <property type="term" value="F:metal ion binding"/>
    <property type="evidence" value="ECO:0007669"/>
    <property type="project" value="UniProtKB-KW"/>
</dbReference>
<sequence>MYLIQPHNMKGASARLFHALQPLRHENPLGLPRTGSIPRMQRGLPERRKIQDVARVVAVSSAKGGVGKSTVAVSLTDDLPHSLKHTIRTLQANSLVSNKANLSLAFARMGYRAGILDTDIFGPSIPTLFDLSGEPRLSSNNQLLPLSNYGVKTMSMGYLVGEDAPVAWRGLMVMKALQQLLHEYWICLQARADTQLSVTQQIVLDGSVIVTTPHTLAVKDAVKGINMFKKVNVPLLGLVQNMSLFSCPHCHQDTAVFGSNERVRELCQNHSLDLLGNIPLHQNVGDDRTTRQTYSCIGARQP</sequence>
<dbReference type="GO" id="GO:0051539">
    <property type="term" value="F:4 iron, 4 sulfur cluster binding"/>
    <property type="evidence" value="ECO:0007669"/>
    <property type="project" value="TreeGrafter"/>
</dbReference>
<dbReference type="GO" id="GO:0032981">
    <property type="term" value="P:mitochondrial respiratory chain complex I assembly"/>
    <property type="evidence" value="ECO:0007669"/>
    <property type="project" value="TreeGrafter"/>
</dbReference>
<keyword evidence="3" id="KW-0067">ATP-binding</keyword>
<dbReference type="EMBL" id="JAWHQM010000066">
    <property type="protein sequence ID" value="KAK5636291.1"/>
    <property type="molecule type" value="Genomic_DNA"/>
</dbReference>
<organism evidence="7 8">
    <name type="scientific">Xylaria bambusicola</name>
    <dbReference type="NCBI Taxonomy" id="326684"/>
    <lineage>
        <taxon>Eukaryota</taxon>
        <taxon>Fungi</taxon>
        <taxon>Dikarya</taxon>
        <taxon>Ascomycota</taxon>
        <taxon>Pezizomycotina</taxon>
        <taxon>Sordariomycetes</taxon>
        <taxon>Xylariomycetidae</taxon>
        <taxon>Xylariales</taxon>
        <taxon>Xylariaceae</taxon>
        <taxon>Xylaria</taxon>
    </lineage>
</organism>
<evidence type="ECO:0000313" key="7">
    <source>
        <dbReference type="EMBL" id="KAK5636291.1"/>
    </source>
</evidence>
<dbReference type="GO" id="GO:0005739">
    <property type="term" value="C:mitochondrion"/>
    <property type="evidence" value="ECO:0007669"/>
    <property type="project" value="TreeGrafter"/>
</dbReference>
<dbReference type="Pfam" id="PF10609">
    <property type="entry name" value="ParA"/>
    <property type="match status" value="1"/>
</dbReference>
<evidence type="ECO:0000256" key="2">
    <source>
        <dbReference type="ARBA" id="ARBA00022741"/>
    </source>
</evidence>